<dbReference type="InParanoid" id="A0A0D0D8K6"/>
<evidence type="ECO:0000313" key="1">
    <source>
        <dbReference type="EMBL" id="KIK80061.1"/>
    </source>
</evidence>
<accession>A0A0D0D8K6</accession>
<dbReference type="STRING" id="930991.A0A0D0D8K6"/>
<gene>
    <name evidence="1" type="ORF">PAXRUDRAFT_65312</name>
</gene>
<dbReference type="HOGENOM" id="CLU_027016_1_1_1"/>
<keyword evidence="2" id="KW-1185">Reference proteome</keyword>
<organism evidence="1 2">
    <name type="scientific">Paxillus rubicundulus Ve08.2h10</name>
    <dbReference type="NCBI Taxonomy" id="930991"/>
    <lineage>
        <taxon>Eukaryota</taxon>
        <taxon>Fungi</taxon>
        <taxon>Dikarya</taxon>
        <taxon>Basidiomycota</taxon>
        <taxon>Agaricomycotina</taxon>
        <taxon>Agaricomycetes</taxon>
        <taxon>Agaricomycetidae</taxon>
        <taxon>Boletales</taxon>
        <taxon>Paxilineae</taxon>
        <taxon>Paxillaceae</taxon>
        <taxon>Paxillus</taxon>
    </lineage>
</organism>
<evidence type="ECO:0000313" key="2">
    <source>
        <dbReference type="Proteomes" id="UP000054538"/>
    </source>
</evidence>
<dbReference type="OrthoDB" id="2693558at2759"/>
<feature type="non-terminal residue" evidence="1">
    <location>
        <position position="290"/>
    </location>
</feature>
<proteinExistence type="predicted"/>
<reference evidence="2" key="2">
    <citation type="submission" date="2015-01" db="EMBL/GenBank/DDBJ databases">
        <title>Evolutionary Origins and Diversification of the Mycorrhizal Mutualists.</title>
        <authorList>
            <consortium name="DOE Joint Genome Institute"/>
            <consortium name="Mycorrhizal Genomics Consortium"/>
            <person name="Kohler A."/>
            <person name="Kuo A."/>
            <person name="Nagy L.G."/>
            <person name="Floudas D."/>
            <person name="Copeland A."/>
            <person name="Barry K.W."/>
            <person name="Cichocki N."/>
            <person name="Veneault-Fourrey C."/>
            <person name="LaButti K."/>
            <person name="Lindquist E.A."/>
            <person name="Lipzen A."/>
            <person name="Lundell T."/>
            <person name="Morin E."/>
            <person name="Murat C."/>
            <person name="Riley R."/>
            <person name="Ohm R."/>
            <person name="Sun H."/>
            <person name="Tunlid A."/>
            <person name="Henrissat B."/>
            <person name="Grigoriev I.V."/>
            <person name="Hibbett D.S."/>
            <person name="Martin F."/>
        </authorList>
    </citation>
    <scope>NUCLEOTIDE SEQUENCE [LARGE SCALE GENOMIC DNA]</scope>
    <source>
        <strain evidence="2">Ve08.2h10</strain>
    </source>
</reference>
<dbReference type="AlphaFoldDB" id="A0A0D0D8K6"/>
<dbReference type="Proteomes" id="UP000054538">
    <property type="component" value="Unassembled WGS sequence"/>
</dbReference>
<name>A0A0D0D8K6_9AGAM</name>
<protein>
    <submittedName>
        <fullName evidence="1">Uncharacterized protein</fullName>
    </submittedName>
</protein>
<reference evidence="1 2" key="1">
    <citation type="submission" date="2014-04" db="EMBL/GenBank/DDBJ databases">
        <authorList>
            <consortium name="DOE Joint Genome Institute"/>
            <person name="Kuo A."/>
            <person name="Kohler A."/>
            <person name="Jargeat P."/>
            <person name="Nagy L.G."/>
            <person name="Floudas D."/>
            <person name="Copeland A."/>
            <person name="Barry K.W."/>
            <person name="Cichocki N."/>
            <person name="Veneault-Fourrey C."/>
            <person name="LaButti K."/>
            <person name="Lindquist E.A."/>
            <person name="Lipzen A."/>
            <person name="Lundell T."/>
            <person name="Morin E."/>
            <person name="Murat C."/>
            <person name="Sun H."/>
            <person name="Tunlid A."/>
            <person name="Henrissat B."/>
            <person name="Grigoriev I.V."/>
            <person name="Hibbett D.S."/>
            <person name="Martin F."/>
            <person name="Nordberg H.P."/>
            <person name="Cantor M.N."/>
            <person name="Hua S.X."/>
        </authorList>
    </citation>
    <scope>NUCLEOTIDE SEQUENCE [LARGE SCALE GENOMIC DNA]</scope>
    <source>
        <strain evidence="1 2">Ve08.2h10</strain>
    </source>
</reference>
<sequence length="290" mass="32576">LQQYHPNGGLTIMELAFDLGTVAKRKAYIQQASNVRSQIRAANAENILVTISNHSEESTGDLFLGKQRQKDVAATTLECLLTPFAAEIEGAMLCLLACGWVIQYTENFDALRDAVGRFRFSSTIAFDAPRFQPFMTWPFLVRIIEATFVEGHAIEAAVPHALAYSGRLGQHTGVYIMTPCPTSLATQQVIHTTKYVWSHRNHRPWGETLPLQCPQCGALKMWSPARYVSGTYIFHCRHPRCGRDAVTGAFVKKAVTYKFKKPDNVEVLSKGKTDAWAWLRMQLPQRVVEM</sequence>
<feature type="non-terminal residue" evidence="1">
    <location>
        <position position="1"/>
    </location>
</feature>
<dbReference type="EMBL" id="KN826113">
    <property type="protein sequence ID" value="KIK80061.1"/>
    <property type="molecule type" value="Genomic_DNA"/>
</dbReference>